<proteinExistence type="predicted"/>
<accession>A0A8S3V7U5</accession>
<gene>
    <name evidence="2" type="ORF">MEDL_64145</name>
</gene>
<reference evidence="2" key="1">
    <citation type="submission" date="2021-03" db="EMBL/GenBank/DDBJ databases">
        <authorList>
            <person name="Bekaert M."/>
        </authorList>
    </citation>
    <scope>NUCLEOTIDE SEQUENCE</scope>
</reference>
<protein>
    <submittedName>
        <fullName evidence="2">Uncharacterized protein</fullName>
    </submittedName>
</protein>
<feature type="repeat" description="ANK" evidence="1">
    <location>
        <begin position="182"/>
        <end position="204"/>
    </location>
</feature>
<dbReference type="OrthoDB" id="10057496at2759"/>
<dbReference type="InterPro" id="IPR002110">
    <property type="entry name" value="Ankyrin_rpt"/>
</dbReference>
<name>A0A8S3V7U5_MYTED</name>
<dbReference type="AlphaFoldDB" id="A0A8S3V7U5"/>
<keyword evidence="1" id="KW-0040">ANK repeat</keyword>
<dbReference type="PROSITE" id="PS50088">
    <property type="entry name" value="ANK_REPEAT"/>
    <property type="match status" value="1"/>
</dbReference>
<organism evidence="2 3">
    <name type="scientific">Mytilus edulis</name>
    <name type="common">Blue mussel</name>
    <dbReference type="NCBI Taxonomy" id="6550"/>
    <lineage>
        <taxon>Eukaryota</taxon>
        <taxon>Metazoa</taxon>
        <taxon>Spiralia</taxon>
        <taxon>Lophotrochozoa</taxon>
        <taxon>Mollusca</taxon>
        <taxon>Bivalvia</taxon>
        <taxon>Autobranchia</taxon>
        <taxon>Pteriomorphia</taxon>
        <taxon>Mytilida</taxon>
        <taxon>Mytiloidea</taxon>
        <taxon>Mytilidae</taxon>
        <taxon>Mytilinae</taxon>
        <taxon>Mytilus</taxon>
    </lineage>
</organism>
<evidence type="ECO:0000256" key="1">
    <source>
        <dbReference type="PROSITE-ProRule" id="PRU00023"/>
    </source>
</evidence>
<evidence type="ECO:0000313" key="2">
    <source>
        <dbReference type="EMBL" id="CAG2252570.1"/>
    </source>
</evidence>
<dbReference type="Proteomes" id="UP000683360">
    <property type="component" value="Unassembled WGS sequence"/>
</dbReference>
<comment type="caution">
    <text evidence="2">The sequence shown here is derived from an EMBL/GenBank/DDBJ whole genome shotgun (WGS) entry which is preliminary data.</text>
</comment>
<dbReference type="SMART" id="SM00248">
    <property type="entry name" value="ANK"/>
    <property type="match status" value="2"/>
</dbReference>
<dbReference type="SUPFAM" id="SSF48403">
    <property type="entry name" value="Ankyrin repeat"/>
    <property type="match status" value="1"/>
</dbReference>
<dbReference type="PROSITE" id="PS50297">
    <property type="entry name" value="ANK_REP_REGION"/>
    <property type="match status" value="1"/>
</dbReference>
<dbReference type="Gene3D" id="1.25.40.20">
    <property type="entry name" value="Ankyrin repeat-containing domain"/>
    <property type="match status" value="1"/>
</dbReference>
<dbReference type="EMBL" id="CAJPWZ010003122">
    <property type="protein sequence ID" value="CAG2252570.1"/>
    <property type="molecule type" value="Genomic_DNA"/>
</dbReference>
<keyword evidence="3" id="KW-1185">Reference proteome</keyword>
<sequence length="211" mass="24363">MFGESGFQTRPSNKLIINHILALTDTYVKVNNDCFEFIHKTMQNIVLYCIAKTFINSVLKYCKNDVFKNQVRLACIKEEVPKELAAPVIQVISEHEDVYFTRFARELCEGEFQNVFENYQNEFQIFRKKWLVHLNKIRRKIPLKPNSDGSTVLHVVSSLGYADYVSHFIKIDTRMVDQADANGNTPLHLASLNGHLDTVKCLLKIVEMFTS</sequence>
<dbReference type="InterPro" id="IPR036770">
    <property type="entry name" value="Ankyrin_rpt-contain_sf"/>
</dbReference>
<evidence type="ECO:0000313" key="3">
    <source>
        <dbReference type="Proteomes" id="UP000683360"/>
    </source>
</evidence>
<dbReference type="Pfam" id="PF12796">
    <property type="entry name" value="Ank_2"/>
    <property type="match status" value="1"/>
</dbReference>